<keyword evidence="2" id="KW-0597">Phosphoprotein</keyword>
<sequence>MDFFSPLRLPLSLNICNTAKDISNCAAGIAIGTQPPSSGSSHGSLRHVLEKAAANQPTGRIILYKQGDVSTPVEVTYAALYDLAQRMSLAVQSLDGFVEGSPVLLHLPDHRDMILWFWAVVLAEGVPVPSSPFSNVPEHRRSHLQGLSELLESPVCITRQALLHQFDASHTLQLSTVETLTAMSSEPASPYREPNEFSPNDLAILMLTSGSTGSAKAVRLTHRQVMAAVSGKSMVRELPKDKPFLNWIGLDHVASLVEIHIQALYLQVDQVHVHASDVVASPLAFLDLLSRHQVSRSFAPNFFLGKLISNAGSGTEAFASQSWDLSNLVILASGGEANEVDTCVEASRLLHHFGARPDVITPGFGMTETCAGAIFSLNCPRYDTDNNNTFASVGKCMKGIDMRVTLPTSDGRVMMVGVNEPGDLEVRGEVVFEGYYRNGKATAEAFTPDRWFRTGDQATIDANGNLNLIGRAKEVMNINGVKINSIDIQNSIEKAVGALVARVVSFPSRSSKACTEQVTVAYIPNEWPVQSQDMVTIDHKIVQACVMVTGSRPFVFPLCNETLLPKTTLGKISKAKMRTLFESGTFANQIEAHEHAVNDHRQRSLNLPASVSEARLIDDFVEVLGIARETIGVDTPIFEMGFTSLDLIRLKRQIDTRLQLNLPVITIMKNPTARLLATALRNLDDQAAGSELDANHSVVPYDPVVTLCPTGKKTPLWLVHPGVGEVLVFVGLAQQMVGDDRPVYALRARGFESGHPNFGSITETVSAYHAAIRERQPEGPYAIAGYSYGTMLAFEVAKKLEVENGAEVKFLGSFNLPPHIKSRMRQLNWNLCLLHLSYFLELIPETYADSLEDRFPNMPREEAFAIVMSAADKKRMAELGLDESKLTNWAELAFGLQGMAVNYEPSGSVATMDVFHAIPLRVAAKSREDWVENHLSKWKDFSRGEPRFHEVGGAHYTMIGPQHVVNFATTLKAALRERGL</sequence>
<evidence type="ECO:0000259" key="3">
    <source>
        <dbReference type="PROSITE" id="PS50075"/>
    </source>
</evidence>
<dbReference type="InterPro" id="IPR029058">
    <property type="entry name" value="AB_hydrolase_fold"/>
</dbReference>
<keyword evidence="1" id="KW-0596">Phosphopantetheine</keyword>
<dbReference type="GO" id="GO:0006633">
    <property type="term" value="P:fatty acid biosynthetic process"/>
    <property type="evidence" value="ECO:0007669"/>
    <property type="project" value="TreeGrafter"/>
</dbReference>
<dbReference type="EMBL" id="KL648097">
    <property type="protein sequence ID" value="KEY72038.1"/>
    <property type="molecule type" value="Genomic_DNA"/>
</dbReference>
<dbReference type="SUPFAM" id="SSF47336">
    <property type="entry name" value="ACP-like"/>
    <property type="match status" value="1"/>
</dbReference>
<keyword evidence="5" id="KW-1185">Reference proteome</keyword>
<organism evidence="4 5">
    <name type="scientific">Stachybotrys chartarum (strain CBS 109288 / IBT 7711)</name>
    <name type="common">Toxic black mold</name>
    <name type="synonym">Stilbospora chartarum</name>
    <dbReference type="NCBI Taxonomy" id="1280523"/>
    <lineage>
        <taxon>Eukaryota</taxon>
        <taxon>Fungi</taxon>
        <taxon>Dikarya</taxon>
        <taxon>Ascomycota</taxon>
        <taxon>Pezizomycotina</taxon>
        <taxon>Sordariomycetes</taxon>
        <taxon>Hypocreomycetidae</taxon>
        <taxon>Hypocreales</taxon>
        <taxon>Stachybotryaceae</taxon>
        <taxon>Stachybotrys</taxon>
    </lineage>
</organism>
<dbReference type="Gene3D" id="3.30.300.30">
    <property type="match status" value="1"/>
</dbReference>
<evidence type="ECO:0000256" key="2">
    <source>
        <dbReference type="ARBA" id="ARBA00022553"/>
    </source>
</evidence>
<dbReference type="SUPFAM" id="SSF56801">
    <property type="entry name" value="Acetyl-CoA synthetase-like"/>
    <property type="match status" value="1"/>
</dbReference>
<dbReference type="InterPro" id="IPR000873">
    <property type="entry name" value="AMP-dep_synth/lig_dom"/>
</dbReference>
<dbReference type="PROSITE" id="PS50075">
    <property type="entry name" value="CARRIER"/>
    <property type="match status" value="1"/>
</dbReference>
<dbReference type="InterPro" id="IPR045851">
    <property type="entry name" value="AMP-bd_C_sf"/>
</dbReference>
<dbReference type="Pfam" id="PF00501">
    <property type="entry name" value="AMP-binding"/>
    <property type="match status" value="1"/>
</dbReference>
<dbReference type="HOGENOM" id="CLU_000022_23_6_1"/>
<dbReference type="Gene3D" id="1.10.1200.10">
    <property type="entry name" value="ACP-like"/>
    <property type="match status" value="1"/>
</dbReference>
<dbReference type="InterPro" id="IPR020845">
    <property type="entry name" value="AMP-binding_CS"/>
</dbReference>
<accession>A0A084B3A9</accession>
<dbReference type="GO" id="GO:0031177">
    <property type="term" value="F:phosphopantetheine binding"/>
    <property type="evidence" value="ECO:0007669"/>
    <property type="project" value="InterPro"/>
</dbReference>
<dbReference type="PROSITE" id="PS00455">
    <property type="entry name" value="AMP_BINDING"/>
    <property type="match status" value="1"/>
</dbReference>
<dbReference type="InterPro" id="IPR001031">
    <property type="entry name" value="Thioesterase"/>
</dbReference>
<dbReference type="SMART" id="SM00823">
    <property type="entry name" value="PKS_PP"/>
    <property type="match status" value="1"/>
</dbReference>
<dbReference type="PANTHER" id="PTHR24096">
    <property type="entry name" value="LONG-CHAIN-FATTY-ACID--COA LIGASE"/>
    <property type="match status" value="1"/>
</dbReference>
<dbReference type="InterPro" id="IPR009081">
    <property type="entry name" value="PP-bd_ACP"/>
</dbReference>
<dbReference type="InterPro" id="IPR042099">
    <property type="entry name" value="ANL_N_sf"/>
</dbReference>
<evidence type="ECO:0000256" key="1">
    <source>
        <dbReference type="ARBA" id="ARBA00022450"/>
    </source>
</evidence>
<dbReference type="Pfam" id="PF00550">
    <property type="entry name" value="PP-binding"/>
    <property type="match status" value="1"/>
</dbReference>
<evidence type="ECO:0000313" key="5">
    <source>
        <dbReference type="Proteomes" id="UP000028045"/>
    </source>
</evidence>
<dbReference type="Gene3D" id="3.40.50.12780">
    <property type="entry name" value="N-terminal domain of ligase-like"/>
    <property type="match status" value="1"/>
</dbReference>
<reference evidence="4 5" key="1">
    <citation type="journal article" date="2014" name="BMC Genomics">
        <title>Comparative genome sequencing reveals chemotype-specific gene clusters in the toxigenic black mold Stachybotrys.</title>
        <authorList>
            <person name="Semeiks J."/>
            <person name="Borek D."/>
            <person name="Otwinowski Z."/>
            <person name="Grishin N.V."/>
        </authorList>
    </citation>
    <scope>NUCLEOTIDE SEQUENCE [LARGE SCALE GENOMIC DNA]</scope>
    <source>
        <strain evidence="5">CBS 109288 / IBT 7711</strain>
    </source>
</reference>
<name>A0A084B3A9_STACB</name>
<dbReference type="Proteomes" id="UP000028045">
    <property type="component" value="Unassembled WGS sequence"/>
</dbReference>
<dbReference type="Pfam" id="PF00975">
    <property type="entry name" value="Thioesterase"/>
    <property type="match status" value="1"/>
</dbReference>
<dbReference type="Gene3D" id="3.40.50.1820">
    <property type="entry name" value="alpha/beta hydrolase"/>
    <property type="match status" value="1"/>
</dbReference>
<dbReference type="InterPro" id="IPR036736">
    <property type="entry name" value="ACP-like_sf"/>
</dbReference>
<dbReference type="SUPFAM" id="SSF53474">
    <property type="entry name" value="alpha/beta-Hydrolases"/>
    <property type="match status" value="1"/>
</dbReference>
<dbReference type="GO" id="GO:0031957">
    <property type="term" value="F:very long-chain fatty acid-CoA ligase activity"/>
    <property type="evidence" value="ECO:0007669"/>
    <property type="project" value="TreeGrafter"/>
</dbReference>
<gene>
    <name evidence="4" type="ORF">S7711_00056</name>
</gene>
<evidence type="ECO:0000313" key="4">
    <source>
        <dbReference type="EMBL" id="KEY72038.1"/>
    </source>
</evidence>
<dbReference type="InterPro" id="IPR020806">
    <property type="entry name" value="PKS_PP-bd"/>
</dbReference>
<dbReference type="PANTHER" id="PTHR24096:SF267">
    <property type="entry name" value="MALONATE--COA LIGASE ACSF3, MITOCHONDRIAL"/>
    <property type="match status" value="1"/>
</dbReference>
<proteinExistence type="predicted"/>
<feature type="domain" description="Carrier" evidence="3">
    <location>
        <begin position="607"/>
        <end position="684"/>
    </location>
</feature>
<dbReference type="AlphaFoldDB" id="A0A084B3A9"/>
<protein>
    <recommendedName>
        <fullName evidence="3">Carrier domain-containing protein</fullName>
    </recommendedName>
</protein>
<dbReference type="OrthoDB" id="10253869at2759"/>